<evidence type="ECO:0000313" key="3">
    <source>
        <dbReference type="Proteomes" id="UP001044222"/>
    </source>
</evidence>
<feature type="non-terminal residue" evidence="2">
    <location>
        <position position="1"/>
    </location>
</feature>
<sequence>RESDKRDSPTSTTSRFRGAGWNSCSYPLNALGFFPVASASRVKIFSGGGMALGGCITDRAGERKLRKV</sequence>
<proteinExistence type="predicted"/>
<feature type="region of interest" description="Disordered" evidence="1">
    <location>
        <begin position="1"/>
        <end position="21"/>
    </location>
</feature>
<accession>A0A9D3LX53</accession>
<evidence type="ECO:0000313" key="2">
    <source>
        <dbReference type="EMBL" id="KAG5836785.1"/>
    </source>
</evidence>
<organism evidence="2 3">
    <name type="scientific">Anguilla anguilla</name>
    <name type="common">European freshwater eel</name>
    <name type="synonym">Muraena anguilla</name>
    <dbReference type="NCBI Taxonomy" id="7936"/>
    <lineage>
        <taxon>Eukaryota</taxon>
        <taxon>Metazoa</taxon>
        <taxon>Chordata</taxon>
        <taxon>Craniata</taxon>
        <taxon>Vertebrata</taxon>
        <taxon>Euteleostomi</taxon>
        <taxon>Actinopterygii</taxon>
        <taxon>Neopterygii</taxon>
        <taxon>Teleostei</taxon>
        <taxon>Anguilliformes</taxon>
        <taxon>Anguillidae</taxon>
        <taxon>Anguilla</taxon>
    </lineage>
</organism>
<name>A0A9D3LX53_ANGAN</name>
<keyword evidence="3" id="KW-1185">Reference proteome</keyword>
<comment type="caution">
    <text evidence="2">The sequence shown here is derived from an EMBL/GenBank/DDBJ whole genome shotgun (WGS) entry which is preliminary data.</text>
</comment>
<protein>
    <submittedName>
        <fullName evidence="2">Uncharacterized protein</fullName>
    </submittedName>
</protein>
<reference evidence="2" key="1">
    <citation type="submission" date="2021-01" db="EMBL/GenBank/DDBJ databases">
        <title>A chromosome-scale assembly of European eel, Anguilla anguilla.</title>
        <authorList>
            <person name="Henkel C."/>
            <person name="Jong-Raadsen S.A."/>
            <person name="Dufour S."/>
            <person name="Weltzien F.-A."/>
            <person name="Palstra A.P."/>
            <person name="Pelster B."/>
            <person name="Spaink H.P."/>
            <person name="Van Den Thillart G.E."/>
            <person name="Jansen H."/>
            <person name="Zahm M."/>
            <person name="Klopp C."/>
            <person name="Cedric C."/>
            <person name="Louis A."/>
            <person name="Berthelot C."/>
            <person name="Parey E."/>
            <person name="Roest Crollius H."/>
            <person name="Montfort J."/>
            <person name="Robinson-Rechavi M."/>
            <person name="Bucao C."/>
            <person name="Bouchez O."/>
            <person name="Gislard M."/>
            <person name="Lluch J."/>
            <person name="Milhes M."/>
            <person name="Lampietro C."/>
            <person name="Lopez Roques C."/>
            <person name="Donnadieu C."/>
            <person name="Braasch I."/>
            <person name="Desvignes T."/>
            <person name="Postlethwait J."/>
            <person name="Bobe J."/>
            <person name="Guiguen Y."/>
            <person name="Dirks R."/>
        </authorList>
    </citation>
    <scope>NUCLEOTIDE SEQUENCE</scope>
    <source>
        <strain evidence="2">Tag_6206</strain>
        <tissue evidence="2">Liver</tissue>
    </source>
</reference>
<evidence type="ECO:0000256" key="1">
    <source>
        <dbReference type="SAM" id="MobiDB-lite"/>
    </source>
</evidence>
<dbReference type="AlphaFoldDB" id="A0A9D3LX53"/>
<dbReference type="Proteomes" id="UP001044222">
    <property type="component" value="Chromosome 13"/>
</dbReference>
<gene>
    <name evidence="2" type="ORF">ANANG_G00232290</name>
</gene>
<dbReference type="EMBL" id="JAFIRN010000013">
    <property type="protein sequence ID" value="KAG5836785.1"/>
    <property type="molecule type" value="Genomic_DNA"/>
</dbReference>